<proteinExistence type="predicted"/>
<dbReference type="PANTHER" id="PTHR11626:SF2">
    <property type="entry name" value="SQUALENE SYNTHASE"/>
    <property type="match status" value="1"/>
</dbReference>
<dbReference type="PANTHER" id="PTHR11626">
    <property type="entry name" value="FARNESYL-DIPHOSPHATE FARNESYLTRANSFERASE"/>
    <property type="match status" value="1"/>
</dbReference>
<dbReference type="GO" id="GO:0005789">
    <property type="term" value="C:endoplasmic reticulum membrane"/>
    <property type="evidence" value="ECO:0007669"/>
    <property type="project" value="TreeGrafter"/>
</dbReference>
<dbReference type="GO" id="GO:0006696">
    <property type="term" value="P:ergosterol biosynthetic process"/>
    <property type="evidence" value="ECO:0007669"/>
    <property type="project" value="TreeGrafter"/>
</dbReference>
<dbReference type="GeneID" id="81354352"/>
<dbReference type="RefSeq" id="XP_056478345.1">
    <property type="nucleotide sequence ID" value="XM_056615373.1"/>
</dbReference>
<dbReference type="SUPFAM" id="SSF48576">
    <property type="entry name" value="Terpenoid synthases"/>
    <property type="match status" value="1"/>
</dbReference>
<dbReference type="EMBL" id="JAPQKI010000003">
    <property type="protein sequence ID" value="KAJ5110234.1"/>
    <property type="molecule type" value="Genomic_DNA"/>
</dbReference>
<dbReference type="Gene3D" id="1.10.600.10">
    <property type="entry name" value="Farnesyl Diphosphate Synthase"/>
    <property type="match status" value="1"/>
</dbReference>
<sequence length="237" mass="26885">MDLASDALYFALRPQQLRSLLQLSALFLYPASSQTNSHHSQLQHGLTYEATTAGVCFDYLRKTGRSLRPVIEALHPELALPICIFYLILRGLDTIEDDVSIPVGRKRSIFTAPSVQFKEEKDRDLLVDFNNVNAEFKKMKSAYQKAIGEVTGIMGHGMADFIQSMEGDTTVGEYDLYCWYVAGDGLTRLFTEAEFVDFTIGDSNLHKSMGLMLYKNNIIRDVWEDHCDGRRLWPQEA</sequence>
<reference evidence="1" key="1">
    <citation type="submission" date="2022-11" db="EMBL/GenBank/DDBJ databases">
        <authorList>
            <person name="Petersen C."/>
        </authorList>
    </citation>
    <scope>NUCLEOTIDE SEQUENCE</scope>
    <source>
        <strain evidence="1">IBT 30761</strain>
    </source>
</reference>
<reference evidence="1" key="2">
    <citation type="journal article" date="2023" name="IMA Fungus">
        <title>Comparative genomic study of the Penicillium genus elucidates a diverse pangenome and 15 lateral gene transfer events.</title>
        <authorList>
            <person name="Petersen C."/>
            <person name="Sorensen T."/>
            <person name="Nielsen M.R."/>
            <person name="Sondergaard T.E."/>
            <person name="Sorensen J.L."/>
            <person name="Fitzpatrick D.A."/>
            <person name="Frisvad J.C."/>
            <person name="Nielsen K.L."/>
        </authorList>
    </citation>
    <scope>NUCLEOTIDE SEQUENCE</scope>
    <source>
        <strain evidence="1">IBT 30761</strain>
    </source>
</reference>
<dbReference type="Proteomes" id="UP001149074">
    <property type="component" value="Unassembled WGS sequence"/>
</dbReference>
<dbReference type="OrthoDB" id="431150at2759"/>
<accession>A0A9W9KKM3</accession>
<dbReference type="InterPro" id="IPR002060">
    <property type="entry name" value="Squ/phyt_synthse"/>
</dbReference>
<dbReference type="GO" id="GO:0051996">
    <property type="term" value="F:squalene synthase [NAD(P)H] activity"/>
    <property type="evidence" value="ECO:0007669"/>
    <property type="project" value="InterPro"/>
</dbReference>
<dbReference type="InterPro" id="IPR044844">
    <property type="entry name" value="Trans_IPPS_euk-type"/>
</dbReference>
<dbReference type="GO" id="GO:0045338">
    <property type="term" value="P:farnesyl diphosphate metabolic process"/>
    <property type="evidence" value="ECO:0007669"/>
    <property type="project" value="InterPro"/>
</dbReference>
<gene>
    <name evidence="1" type="ORF">N7532_002879</name>
</gene>
<dbReference type="Pfam" id="PF00494">
    <property type="entry name" value="SQS_PSY"/>
    <property type="match status" value="1"/>
</dbReference>
<name>A0A9W9KKM3_9EURO</name>
<evidence type="ECO:0000313" key="2">
    <source>
        <dbReference type="Proteomes" id="UP001149074"/>
    </source>
</evidence>
<dbReference type="InterPro" id="IPR008949">
    <property type="entry name" value="Isoprenoid_synthase_dom_sf"/>
</dbReference>
<organism evidence="1 2">
    <name type="scientific">Penicillium argentinense</name>
    <dbReference type="NCBI Taxonomy" id="1131581"/>
    <lineage>
        <taxon>Eukaryota</taxon>
        <taxon>Fungi</taxon>
        <taxon>Dikarya</taxon>
        <taxon>Ascomycota</taxon>
        <taxon>Pezizomycotina</taxon>
        <taxon>Eurotiomycetes</taxon>
        <taxon>Eurotiomycetidae</taxon>
        <taxon>Eurotiales</taxon>
        <taxon>Aspergillaceae</taxon>
        <taxon>Penicillium</taxon>
    </lineage>
</organism>
<protein>
    <submittedName>
        <fullName evidence="1">Uncharacterized protein</fullName>
    </submittedName>
</protein>
<comment type="caution">
    <text evidence="1">The sequence shown here is derived from an EMBL/GenBank/DDBJ whole genome shotgun (WGS) entry which is preliminary data.</text>
</comment>
<keyword evidence="2" id="KW-1185">Reference proteome</keyword>
<evidence type="ECO:0000313" key="1">
    <source>
        <dbReference type="EMBL" id="KAJ5110234.1"/>
    </source>
</evidence>
<dbReference type="AlphaFoldDB" id="A0A9W9KKM3"/>